<organism evidence="1 2">
    <name type="scientific">Meloidogyne incognita</name>
    <name type="common">Southern root-knot nematode worm</name>
    <name type="synonym">Oxyuris incognita</name>
    <dbReference type="NCBI Taxonomy" id="6306"/>
    <lineage>
        <taxon>Eukaryota</taxon>
        <taxon>Metazoa</taxon>
        <taxon>Ecdysozoa</taxon>
        <taxon>Nematoda</taxon>
        <taxon>Chromadorea</taxon>
        <taxon>Rhabditida</taxon>
        <taxon>Tylenchina</taxon>
        <taxon>Tylenchomorpha</taxon>
        <taxon>Tylenchoidea</taxon>
        <taxon>Meloidogynidae</taxon>
        <taxon>Meloidogyninae</taxon>
        <taxon>Meloidogyne</taxon>
        <taxon>Meloidogyne incognita group</taxon>
    </lineage>
</organism>
<accession>A0A914M990</accession>
<sequence>MVNAHDKTQPEVAMSITTDNNFLLWFLINRWWNCCFIPTCAKEPIFKCSLIRMEKM</sequence>
<evidence type="ECO:0000313" key="1">
    <source>
        <dbReference type="Proteomes" id="UP000887563"/>
    </source>
</evidence>
<dbReference type="Proteomes" id="UP000887563">
    <property type="component" value="Unplaced"/>
</dbReference>
<protein>
    <submittedName>
        <fullName evidence="2">Uncharacterized protein</fullName>
    </submittedName>
</protein>
<keyword evidence="1" id="KW-1185">Reference proteome</keyword>
<dbReference type="WBParaSite" id="Minc3s01371g23232">
    <property type="protein sequence ID" value="Minc3s01371g23232"/>
    <property type="gene ID" value="Minc3s01371g23232"/>
</dbReference>
<name>A0A914M990_MELIC</name>
<evidence type="ECO:0000313" key="2">
    <source>
        <dbReference type="WBParaSite" id="Minc3s01371g23232"/>
    </source>
</evidence>
<dbReference type="AlphaFoldDB" id="A0A914M990"/>
<proteinExistence type="predicted"/>
<reference evidence="2" key="1">
    <citation type="submission" date="2022-11" db="UniProtKB">
        <authorList>
            <consortium name="WormBaseParasite"/>
        </authorList>
    </citation>
    <scope>IDENTIFICATION</scope>
</reference>